<dbReference type="RefSeq" id="YP_009102031.1">
    <property type="nucleotide sequence ID" value="NC_025447.1"/>
</dbReference>
<sequence length="58" mass="7133">MNVKTQMLLQKEYLENIEMFYRLSLYENKDKKYNFSKQLNTSTNDYLFSSMFYVRGLL</sequence>
<accession>A0A097EY23</accession>
<dbReference type="GeneID" id="22111484"/>
<name>A0A097EY23_9CAUD</name>
<gene>
    <name evidence="1" type="primary">444</name>
    <name evidence="1" type="ORF">PBI_121Q_444</name>
</gene>
<reference evidence="1 2" key="1">
    <citation type="submission" date="2014-09" db="EMBL/GenBank/DDBJ databases">
        <authorList>
            <person name="Lapin J.S."/>
            <person name="Pope W.H."/>
            <person name="Hua J."/>
            <person name="Ford M.E."/>
            <person name="Conway J.F."/>
            <person name="Hatfull G.F."/>
            <person name="Hendrix R.W."/>
        </authorList>
    </citation>
    <scope>NUCLEOTIDE SEQUENCE [LARGE SCALE GENOMIC DNA]</scope>
</reference>
<protein>
    <submittedName>
        <fullName evidence="1">Uncharacterized protein</fullName>
    </submittedName>
</protein>
<organism evidence="1 2">
    <name type="scientific">Escherichia phage 121Q</name>
    <dbReference type="NCBI Taxonomy" id="1555202"/>
    <lineage>
        <taxon>Viruses</taxon>
        <taxon>Duplodnaviria</taxon>
        <taxon>Heunggongvirae</taxon>
        <taxon>Uroviricota</taxon>
        <taxon>Caudoviricetes</taxon>
        <taxon>Asteriusvirus</taxon>
        <taxon>Asteriusvirus av121Q</taxon>
    </lineage>
</organism>
<evidence type="ECO:0000313" key="2">
    <source>
        <dbReference type="Proteomes" id="UP000029889"/>
    </source>
</evidence>
<keyword evidence="2" id="KW-1185">Reference proteome</keyword>
<dbReference type="KEGG" id="vg:22111484"/>
<evidence type="ECO:0000313" key="1">
    <source>
        <dbReference type="EMBL" id="AIT14334.1"/>
    </source>
</evidence>
<proteinExistence type="predicted"/>
<dbReference type="Proteomes" id="UP000029889">
    <property type="component" value="Segment"/>
</dbReference>
<dbReference type="EMBL" id="KM507819">
    <property type="protein sequence ID" value="AIT14334.1"/>
    <property type="molecule type" value="Genomic_DNA"/>
</dbReference>